<evidence type="ECO:0000313" key="2">
    <source>
        <dbReference type="EMBL" id="SFU20691.1"/>
    </source>
</evidence>
<feature type="chain" id="PRO_5011544782" description="DUF4421 domain-containing protein" evidence="1">
    <location>
        <begin position="22"/>
        <end position="341"/>
    </location>
</feature>
<evidence type="ECO:0000256" key="1">
    <source>
        <dbReference type="SAM" id="SignalP"/>
    </source>
</evidence>
<accession>A0A1I7E9T3</accession>
<gene>
    <name evidence="2" type="ORF">SAMN04489724_0346</name>
</gene>
<organism evidence="2 3">
    <name type="scientific">Algoriphagus locisalis</name>
    <dbReference type="NCBI Taxonomy" id="305507"/>
    <lineage>
        <taxon>Bacteria</taxon>
        <taxon>Pseudomonadati</taxon>
        <taxon>Bacteroidota</taxon>
        <taxon>Cytophagia</taxon>
        <taxon>Cytophagales</taxon>
        <taxon>Cyclobacteriaceae</taxon>
        <taxon>Algoriphagus</taxon>
    </lineage>
</organism>
<dbReference type="Pfam" id="PF14391">
    <property type="entry name" value="DUF4421"/>
    <property type="match status" value="1"/>
</dbReference>
<evidence type="ECO:0000313" key="3">
    <source>
        <dbReference type="Proteomes" id="UP000199673"/>
    </source>
</evidence>
<dbReference type="InterPro" id="IPR025535">
    <property type="entry name" value="DUF4421"/>
</dbReference>
<evidence type="ECO:0008006" key="4">
    <source>
        <dbReference type="Google" id="ProtNLM"/>
    </source>
</evidence>
<sequence length="341" mass="38994">MIRVNILLVFFVFLCSSKSFAQNSKLQYDSTYVESTRDVLASRLFFSRKYTRIVAKTPESNERYTLVPNTGLKMGLGFTYQDLTINASFPVSFLYPDKIGDWPGNLDLQSHIYAPKVIVDFFGQFYNGYKINAENRTYSDEDYLREDLRQMSLGINMNYLFFGDKLSIAAAWNQSSIQKKSAYSPFVGFEGYGGNMRGDSLLLPVNPETDLVNFDRASYFMAGPNAGMAGTWVFWKNFYLTGVAAVNLSGGYTKWRNVEERKEWGGAPTYYLRGFFGYNGPRFAVTTSYVYKNLNLIKGGPYDQAVNTGDYRINFIYKIYAGKSFKKKFNKVNPVRIIIKE</sequence>
<dbReference type="RefSeq" id="WP_091698528.1">
    <property type="nucleotide sequence ID" value="NZ_FPBF01000014.1"/>
</dbReference>
<feature type="signal peptide" evidence="1">
    <location>
        <begin position="1"/>
        <end position="21"/>
    </location>
</feature>
<keyword evidence="1" id="KW-0732">Signal</keyword>
<keyword evidence="3" id="KW-1185">Reference proteome</keyword>
<reference evidence="3" key="1">
    <citation type="submission" date="2016-10" db="EMBL/GenBank/DDBJ databases">
        <authorList>
            <person name="Varghese N."/>
            <person name="Submissions S."/>
        </authorList>
    </citation>
    <scope>NUCLEOTIDE SEQUENCE [LARGE SCALE GENOMIC DNA]</scope>
    <source>
        <strain evidence="3">DSM 23445</strain>
    </source>
</reference>
<protein>
    <recommendedName>
        <fullName evidence="4">DUF4421 domain-containing protein</fullName>
    </recommendedName>
</protein>
<dbReference type="OrthoDB" id="669053at2"/>
<proteinExistence type="predicted"/>
<dbReference type="AlphaFoldDB" id="A0A1I7E9T3"/>
<dbReference type="STRING" id="305507.SAMN04489724_0346"/>
<dbReference type="Proteomes" id="UP000199673">
    <property type="component" value="Unassembled WGS sequence"/>
</dbReference>
<dbReference type="EMBL" id="FPBF01000014">
    <property type="protein sequence ID" value="SFU20691.1"/>
    <property type="molecule type" value="Genomic_DNA"/>
</dbReference>
<name>A0A1I7E9T3_9BACT</name>